<protein>
    <recommendedName>
        <fullName evidence="8">Chitin-binding type-2 domain-containing protein</fullName>
    </recommendedName>
</protein>
<keyword evidence="5" id="KW-0325">Glycoprotein</keyword>
<feature type="region of interest" description="Disordered" evidence="6">
    <location>
        <begin position="100"/>
        <end position="125"/>
    </location>
</feature>
<dbReference type="Proteomes" id="UP000075881">
    <property type="component" value="Unassembled WGS sequence"/>
</dbReference>
<name>A0A182KBR6_9DIPT</name>
<dbReference type="PANTHER" id="PTHR23301:SF0">
    <property type="entry name" value="CHITIN-BINDING TYPE-2 DOMAIN-CONTAINING PROTEIN-RELATED"/>
    <property type="match status" value="1"/>
</dbReference>
<evidence type="ECO:0000256" key="1">
    <source>
        <dbReference type="ARBA" id="ARBA00022669"/>
    </source>
</evidence>
<dbReference type="SMART" id="SM00494">
    <property type="entry name" value="ChtBD2"/>
    <property type="match status" value="2"/>
</dbReference>
<keyword evidence="1" id="KW-0147">Chitin-binding</keyword>
<evidence type="ECO:0000256" key="2">
    <source>
        <dbReference type="ARBA" id="ARBA00022729"/>
    </source>
</evidence>
<dbReference type="InterPro" id="IPR036508">
    <property type="entry name" value="Chitin-bd_dom_sf"/>
</dbReference>
<dbReference type="PANTHER" id="PTHR23301">
    <property type="entry name" value="CHITIN BINDING PERITROPHIN-A"/>
    <property type="match status" value="1"/>
</dbReference>
<proteinExistence type="predicted"/>
<dbReference type="Gene3D" id="2.170.140.10">
    <property type="entry name" value="Chitin binding domain"/>
    <property type="match status" value="2"/>
</dbReference>
<dbReference type="InterPro" id="IPR002557">
    <property type="entry name" value="Chitin-bd_dom"/>
</dbReference>
<dbReference type="VEuPathDB" id="VectorBase:ACHR008203"/>
<evidence type="ECO:0000256" key="7">
    <source>
        <dbReference type="SAM" id="SignalP"/>
    </source>
</evidence>
<evidence type="ECO:0000256" key="4">
    <source>
        <dbReference type="ARBA" id="ARBA00023157"/>
    </source>
</evidence>
<reference evidence="9" key="2">
    <citation type="submission" date="2020-05" db="UniProtKB">
        <authorList>
            <consortium name="EnsemblMetazoa"/>
        </authorList>
    </citation>
    <scope>IDENTIFICATION</scope>
    <source>
        <strain evidence="9">ACHKN1017</strain>
    </source>
</reference>
<dbReference type="InterPro" id="IPR051940">
    <property type="entry name" value="Chitin_bind-dev_reg"/>
</dbReference>
<accession>A0A182KBR6</accession>
<dbReference type="PROSITE" id="PS50940">
    <property type="entry name" value="CHIT_BIND_II"/>
    <property type="match status" value="2"/>
</dbReference>
<keyword evidence="4" id="KW-1015">Disulfide bond</keyword>
<dbReference type="EnsemblMetazoa" id="ACHR008203-RA">
    <property type="protein sequence ID" value="ACHR008203-PA"/>
    <property type="gene ID" value="ACHR008203"/>
</dbReference>
<dbReference type="GO" id="GO:0008061">
    <property type="term" value="F:chitin binding"/>
    <property type="evidence" value="ECO:0007669"/>
    <property type="project" value="UniProtKB-KW"/>
</dbReference>
<sequence length="233" mass="25917">MVMKYLTLIVVLLATVRAEPGEKIPNHPNCPDEQGPLPFYFIHPTNCSRFYECDRKDAWEYECPDGLHFNVLLNVCDFPATAQCVPGSPWDPTTTTVWPTVAPPLTTTTTEAPPLTTTTTRTTTTPDYTTTTWASTWTTASTTFPYPSDTTTEAPTVDPRCPPSGATLPNYWAHSTNCSKYFGCLENCVKEFKCPEGLYWNDEQKRCDSFSNAHCGCPVIPPAPNMWPTTSEP</sequence>
<dbReference type="GO" id="GO:0005576">
    <property type="term" value="C:extracellular region"/>
    <property type="evidence" value="ECO:0007669"/>
    <property type="project" value="InterPro"/>
</dbReference>
<evidence type="ECO:0000313" key="10">
    <source>
        <dbReference type="Proteomes" id="UP000075881"/>
    </source>
</evidence>
<keyword evidence="3" id="KW-0677">Repeat</keyword>
<keyword evidence="10" id="KW-1185">Reference proteome</keyword>
<evidence type="ECO:0000259" key="8">
    <source>
        <dbReference type="PROSITE" id="PS50940"/>
    </source>
</evidence>
<evidence type="ECO:0000256" key="3">
    <source>
        <dbReference type="ARBA" id="ARBA00022737"/>
    </source>
</evidence>
<evidence type="ECO:0000256" key="5">
    <source>
        <dbReference type="ARBA" id="ARBA00023180"/>
    </source>
</evidence>
<dbReference type="SUPFAM" id="SSF57625">
    <property type="entry name" value="Invertebrate chitin-binding proteins"/>
    <property type="match status" value="2"/>
</dbReference>
<organism evidence="9 10">
    <name type="scientific">Anopheles christyi</name>
    <dbReference type="NCBI Taxonomy" id="43041"/>
    <lineage>
        <taxon>Eukaryota</taxon>
        <taxon>Metazoa</taxon>
        <taxon>Ecdysozoa</taxon>
        <taxon>Arthropoda</taxon>
        <taxon>Hexapoda</taxon>
        <taxon>Insecta</taxon>
        <taxon>Pterygota</taxon>
        <taxon>Neoptera</taxon>
        <taxon>Endopterygota</taxon>
        <taxon>Diptera</taxon>
        <taxon>Nematocera</taxon>
        <taxon>Culicoidea</taxon>
        <taxon>Culicidae</taxon>
        <taxon>Anophelinae</taxon>
        <taxon>Anopheles</taxon>
    </lineage>
</organism>
<evidence type="ECO:0000313" key="9">
    <source>
        <dbReference type="EnsemblMetazoa" id="ACHR008203-PA"/>
    </source>
</evidence>
<evidence type="ECO:0000256" key="6">
    <source>
        <dbReference type="SAM" id="MobiDB-lite"/>
    </source>
</evidence>
<dbReference type="Pfam" id="PF01607">
    <property type="entry name" value="CBM_14"/>
    <property type="match status" value="2"/>
</dbReference>
<feature type="domain" description="Chitin-binding type-2" evidence="8">
    <location>
        <begin position="27"/>
        <end position="86"/>
    </location>
</feature>
<reference evidence="10" key="1">
    <citation type="submission" date="2013-03" db="EMBL/GenBank/DDBJ databases">
        <title>The Genome Sequence of Anopheles christyi ACHKN1017.</title>
        <authorList>
            <consortium name="The Broad Institute Genomics Platform"/>
            <person name="Neafsey D.E."/>
            <person name="Besansky N."/>
            <person name="Walker B."/>
            <person name="Young S.K."/>
            <person name="Zeng Q."/>
            <person name="Gargeya S."/>
            <person name="Fitzgerald M."/>
            <person name="Haas B."/>
            <person name="Abouelleil A."/>
            <person name="Allen A.W."/>
            <person name="Alvarado L."/>
            <person name="Arachchi H.M."/>
            <person name="Berlin A.M."/>
            <person name="Chapman S.B."/>
            <person name="Gainer-Dewar J."/>
            <person name="Goldberg J."/>
            <person name="Griggs A."/>
            <person name="Gujja S."/>
            <person name="Hansen M."/>
            <person name="Howarth C."/>
            <person name="Imamovic A."/>
            <person name="Ireland A."/>
            <person name="Larimer J."/>
            <person name="McCowan C."/>
            <person name="Murphy C."/>
            <person name="Pearson M."/>
            <person name="Poon T.W."/>
            <person name="Priest M."/>
            <person name="Roberts A."/>
            <person name="Saif S."/>
            <person name="Shea T."/>
            <person name="Sisk P."/>
            <person name="Sykes S."/>
            <person name="Wortman J."/>
            <person name="Nusbaum C."/>
            <person name="Birren B."/>
        </authorList>
    </citation>
    <scope>NUCLEOTIDE SEQUENCE [LARGE SCALE GENOMIC DNA]</scope>
    <source>
        <strain evidence="10">ACHKN1017</strain>
    </source>
</reference>
<dbReference type="AlphaFoldDB" id="A0A182KBR6"/>
<feature type="signal peptide" evidence="7">
    <location>
        <begin position="1"/>
        <end position="18"/>
    </location>
</feature>
<feature type="domain" description="Chitin-binding type-2" evidence="8">
    <location>
        <begin position="158"/>
        <end position="215"/>
    </location>
</feature>
<feature type="chain" id="PRO_5008125276" description="Chitin-binding type-2 domain-containing protein" evidence="7">
    <location>
        <begin position="19"/>
        <end position="233"/>
    </location>
</feature>
<keyword evidence="2 7" id="KW-0732">Signal</keyword>